<evidence type="ECO:0000256" key="1">
    <source>
        <dbReference type="ARBA" id="ARBA00022723"/>
    </source>
</evidence>
<dbReference type="Proteomes" id="UP000663834">
    <property type="component" value="Unassembled WGS sequence"/>
</dbReference>
<feature type="domain" description="EF-hand" evidence="4">
    <location>
        <begin position="86"/>
        <end position="121"/>
    </location>
</feature>
<reference evidence="7" key="1">
    <citation type="submission" date="2021-02" db="EMBL/GenBank/DDBJ databases">
        <authorList>
            <person name="Nowell W R."/>
        </authorList>
    </citation>
    <scope>NUCLEOTIDE SEQUENCE</scope>
</reference>
<gene>
    <name evidence="9" type="ORF">BYL167_LOCUS32744</name>
    <name evidence="5" type="ORF">CJN711_LOCUS7294</name>
    <name evidence="8" type="ORF">GIL414_LOCUS6869</name>
    <name evidence="6" type="ORF">KQP761_LOCUS30315</name>
    <name evidence="7" type="ORF">MBJ925_LOCUS38863</name>
    <name evidence="10" type="ORF">SMN809_LOCUS67147</name>
</gene>
<keyword evidence="2" id="KW-0677">Repeat</keyword>
<dbReference type="OrthoDB" id="444540at2759"/>
<proteinExistence type="predicted"/>
<evidence type="ECO:0000313" key="7">
    <source>
        <dbReference type="EMBL" id="CAF2263900.1"/>
    </source>
</evidence>
<dbReference type="PANTHER" id="PTHR34524:SF6">
    <property type="entry name" value="CALCYPHOSINE LIKE"/>
    <property type="match status" value="1"/>
</dbReference>
<dbReference type="Gene3D" id="1.10.238.10">
    <property type="entry name" value="EF-hand"/>
    <property type="match status" value="2"/>
</dbReference>
<sequence length="185" mass="21851">MEQFRQRLLESTVKQSDLIEIFSQIDQDHSGRINYKEFHRTIKYLKLEIKNDEEIKSLFQQFDTTHNGEIDLNEFLKQLRPPMSQRRERAALNLFNGMDVNHDGKLTAQDLKTKYASQIKNKKKKGDQSVDKAIHNFLNKFDTRGQEDGVIDKDEFLGFCSMLSATVNDDIYFEHVLRLLFDFRL</sequence>
<dbReference type="PROSITE" id="PS50222">
    <property type="entry name" value="EF_HAND_2"/>
    <property type="match status" value="3"/>
</dbReference>
<dbReference type="Proteomes" id="UP000681720">
    <property type="component" value="Unassembled WGS sequence"/>
</dbReference>
<evidence type="ECO:0000313" key="11">
    <source>
        <dbReference type="Proteomes" id="UP000663824"/>
    </source>
</evidence>
<evidence type="ECO:0000256" key="2">
    <source>
        <dbReference type="ARBA" id="ARBA00022737"/>
    </source>
</evidence>
<dbReference type="CDD" id="cd00051">
    <property type="entry name" value="EFh"/>
    <property type="match status" value="1"/>
</dbReference>
<dbReference type="Proteomes" id="UP000663824">
    <property type="component" value="Unassembled WGS sequence"/>
</dbReference>
<dbReference type="EMBL" id="CAJNOW010016846">
    <property type="protein sequence ID" value="CAF1652785.1"/>
    <property type="molecule type" value="Genomic_DNA"/>
</dbReference>
<evidence type="ECO:0000313" key="8">
    <source>
        <dbReference type="EMBL" id="CAF3907191.1"/>
    </source>
</evidence>
<dbReference type="SUPFAM" id="SSF47473">
    <property type="entry name" value="EF-hand"/>
    <property type="match status" value="1"/>
</dbReference>
<dbReference type="InterPro" id="IPR011992">
    <property type="entry name" value="EF-hand-dom_pair"/>
</dbReference>
<dbReference type="Proteomes" id="UP000681967">
    <property type="component" value="Unassembled WGS sequence"/>
</dbReference>
<evidence type="ECO:0000313" key="9">
    <source>
        <dbReference type="EMBL" id="CAF4427594.1"/>
    </source>
</evidence>
<evidence type="ECO:0000313" key="6">
    <source>
        <dbReference type="EMBL" id="CAF1652785.1"/>
    </source>
</evidence>
<dbReference type="GO" id="GO:0005509">
    <property type="term" value="F:calcium ion binding"/>
    <property type="evidence" value="ECO:0007669"/>
    <property type="project" value="InterPro"/>
</dbReference>
<keyword evidence="3" id="KW-0106">Calcium</keyword>
<dbReference type="EMBL" id="CAJOBJ010002019">
    <property type="protein sequence ID" value="CAF3907191.1"/>
    <property type="molecule type" value="Genomic_DNA"/>
</dbReference>
<dbReference type="Proteomes" id="UP000676336">
    <property type="component" value="Unassembled WGS sequence"/>
</dbReference>
<dbReference type="EMBL" id="CAJOBI010314803">
    <property type="protein sequence ID" value="CAF5174977.1"/>
    <property type="molecule type" value="Genomic_DNA"/>
</dbReference>
<dbReference type="Pfam" id="PF13499">
    <property type="entry name" value="EF-hand_7"/>
    <property type="match status" value="2"/>
</dbReference>
<feature type="domain" description="EF-hand" evidence="4">
    <location>
        <begin position="13"/>
        <end position="48"/>
    </location>
</feature>
<dbReference type="EMBL" id="CAJNRE010021843">
    <property type="protein sequence ID" value="CAF2263900.1"/>
    <property type="molecule type" value="Genomic_DNA"/>
</dbReference>
<feature type="domain" description="EF-hand" evidence="4">
    <location>
        <begin position="50"/>
        <end position="85"/>
    </location>
</feature>
<dbReference type="InterPro" id="IPR018247">
    <property type="entry name" value="EF_Hand_1_Ca_BS"/>
</dbReference>
<evidence type="ECO:0000313" key="5">
    <source>
        <dbReference type="EMBL" id="CAF1104036.1"/>
    </source>
</evidence>
<dbReference type="EMBL" id="CAJNOV010002479">
    <property type="protein sequence ID" value="CAF1104036.1"/>
    <property type="molecule type" value="Genomic_DNA"/>
</dbReference>
<organism evidence="7 11">
    <name type="scientific">Rotaria magnacalcarata</name>
    <dbReference type="NCBI Taxonomy" id="392030"/>
    <lineage>
        <taxon>Eukaryota</taxon>
        <taxon>Metazoa</taxon>
        <taxon>Spiralia</taxon>
        <taxon>Gnathifera</taxon>
        <taxon>Rotifera</taxon>
        <taxon>Eurotatoria</taxon>
        <taxon>Bdelloidea</taxon>
        <taxon>Philodinida</taxon>
        <taxon>Philodinidae</taxon>
        <taxon>Rotaria</taxon>
    </lineage>
</organism>
<dbReference type="AlphaFoldDB" id="A0A817AT49"/>
<dbReference type="PANTHER" id="PTHR34524">
    <property type="entry name" value="CALCYPHOSIN"/>
    <property type="match status" value="1"/>
</dbReference>
<evidence type="ECO:0000313" key="10">
    <source>
        <dbReference type="EMBL" id="CAF5174977.1"/>
    </source>
</evidence>
<dbReference type="EMBL" id="CAJOBH010061568">
    <property type="protein sequence ID" value="CAF4427594.1"/>
    <property type="molecule type" value="Genomic_DNA"/>
</dbReference>
<name>A0A817AT49_9BILA</name>
<evidence type="ECO:0000259" key="4">
    <source>
        <dbReference type="PROSITE" id="PS50222"/>
    </source>
</evidence>
<comment type="caution">
    <text evidence="7">The sequence shown here is derived from an EMBL/GenBank/DDBJ whole genome shotgun (WGS) entry which is preliminary data.</text>
</comment>
<protein>
    <recommendedName>
        <fullName evidence="4">EF-hand domain-containing protein</fullName>
    </recommendedName>
</protein>
<dbReference type="SMART" id="SM00054">
    <property type="entry name" value="EFh"/>
    <property type="match status" value="4"/>
</dbReference>
<dbReference type="InterPro" id="IPR051581">
    <property type="entry name" value="Ca-bind"/>
</dbReference>
<dbReference type="PROSITE" id="PS00018">
    <property type="entry name" value="EF_HAND_1"/>
    <property type="match status" value="2"/>
</dbReference>
<keyword evidence="1" id="KW-0479">Metal-binding</keyword>
<accession>A0A817AT49</accession>
<evidence type="ECO:0000256" key="3">
    <source>
        <dbReference type="ARBA" id="ARBA00022837"/>
    </source>
</evidence>
<dbReference type="Proteomes" id="UP000663855">
    <property type="component" value="Unassembled WGS sequence"/>
</dbReference>
<dbReference type="InterPro" id="IPR002048">
    <property type="entry name" value="EF_hand_dom"/>
</dbReference>